<proteinExistence type="predicted"/>
<dbReference type="CDD" id="cd02440">
    <property type="entry name" value="AdoMet_MTases"/>
    <property type="match status" value="1"/>
</dbReference>
<protein>
    <submittedName>
        <fullName evidence="3">3,4-dihydroxy-5-hexaprenylbenzoate methyltransferase</fullName>
        <ecNumber evidence="3">2.1.1.64</ecNumber>
    </submittedName>
</protein>
<dbReference type="Gene3D" id="3.40.50.150">
    <property type="entry name" value="Vaccinia Virus protein VP39"/>
    <property type="match status" value="1"/>
</dbReference>
<dbReference type="GO" id="GO:0032259">
    <property type="term" value="P:methylation"/>
    <property type="evidence" value="ECO:0007669"/>
    <property type="project" value="UniProtKB-KW"/>
</dbReference>
<name>A0A0B7H925_9FLAO</name>
<accession>A0A0B7H925</accession>
<keyword evidence="1 3" id="KW-0808">Transferase</keyword>
<dbReference type="EC" id="2.1.1.64" evidence="3"/>
<dbReference type="InterPro" id="IPR029063">
    <property type="entry name" value="SAM-dependent_MTases_sf"/>
</dbReference>
<feature type="domain" description="Methyltransferase" evidence="2">
    <location>
        <begin position="45"/>
        <end position="133"/>
    </location>
</feature>
<dbReference type="Pfam" id="PF13649">
    <property type="entry name" value="Methyltransf_25"/>
    <property type="match status" value="1"/>
</dbReference>
<dbReference type="AlphaFoldDB" id="A0A0B7H925"/>
<gene>
    <name evidence="3" type="ORF">CCAN12_530031</name>
</gene>
<dbReference type="SUPFAM" id="SSF53335">
    <property type="entry name" value="S-adenosyl-L-methionine-dependent methyltransferases"/>
    <property type="match status" value="1"/>
</dbReference>
<dbReference type="PANTHER" id="PTHR43861:SF3">
    <property type="entry name" value="PUTATIVE (AFU_ORTHOLOGUE AFUA_2G14390)-RELATED"/>
    <property type="match status" value="1"/>
</dbReference>
<keyword evidence="3" id="KW-0489">Methyltransferase</keyword>
<dbReference type="InterPro" id="IPR041698">
    <property type="entry name" value="Methyltransf_25"/>
</dbReference>
<organism evidence="3 4">
    <name type="scientific">Capnocytophaga canimorsus</name>
    <dbReference type="NCBI Taxonomy" id="28188"/>
    <lineage>
        <taxon>Bacteria</taxon>
        <taxon>Pseudomonadati</taxon>
        <taxon>Bacteroidota</taxon>
        <taxon>Flavobacteriia</taxon>
        <taxon>Flavobacteriales</taxon>
        <taxon>Flavobacteriaceae</taxon>
        <taxon>Capnocytophaga</taxon>
    </lineage>
</organism>
<sequence>MDSHIWIEKWNNHYKTDDFVYGKSPNRFFKEEIDRLRPLSILLPAEGEGRNAVYAAKNQWEVTAFDISEEGKKKALQLAKENDVFVNYKVGELPNLDFDKASFDTIALIYAHFPPQIRSAYHQKLITLLKKGGIIIFEGFSKKHLDYRKKNPKIGGPADAESLFSFGRNSIRFLPVLSFETLVEQEVALSEGLLHNGIGSVIRFVARKQ</sequence>
<evidence type="ECO:0000313" key="4">
    <source>
        <dbReference type="Proteomes" id="UP000044026"/>
    </source>
</evidence>
<reference evidence="3 4" key="1">
    <citation type="submission" date="2015-01" db="EMBL/GenBank/DDBJ databases">
        <authorList>
            <person name="Xiang T."/>
            <person name="Song Y."/>
            <person name="Huang L."/>
            <person name="Wang B."/>
            <person name="Wu P."/>
        </authorList>
    </citation>
    <scope>NUCLEOTIDE SEQUENCE [LARGE SCALE GENOMIC DNA]</scope>
    <source>
        <strain evidence="3 4">Cc12</strain>
    </source>
</reference>
<dbReference type="GO" id="GO:0061542">
    <property type="term" value="F:3-demethylubiquinol 3-O-methyltransferase activity"/>
    <property type="evidence" value="ECO:0007669"/>
    <property type="project" value="UniProtKB-EC"/>
</dbReference>
<evidence type="ECO:0000256" key="1">
    <source>
        <dbReference type="ARBA" id="ARBA00022679"/>
    </source>
</evidence>
<dbReference type="Proteomes" id="UP000044026">
    <property type="component" value="Unassembled WGS sequence"/>
</dbReference>
<dbReference type="EMBL" id="CDOE01000049">
    <property type="protein sequence ID" value="CEN34457.1"/>
    <property type="molecule type" value="Genomic_DNA"/>
</dbReference>
<dbReference type="PANTHER" id="PTHR43861">
    <property type="entry name" value="TRANS-ACONITATE 2-METHYLTRANSFERASE-RELATED"/>
    <property type="match status" value="1"/>
</dbReference>
<evidence type="ECO:0000259" key="2">
    <source>
        <dbReference type="Pfam" id="PF13649"/>
    </source>
</evidence>
<evidence type="ECO:0000313" key="3">
    <source>
        <dbReference type="EMBL" id="CEN34457.1"/>
    </source>
</evidence>